<evidence type="ECO:0000313" key="1">
    <source>
        <dbReference type="EMBL" id="KAF5889964.1"/>
    </source>
</evidence>
<organism evidence="1 2">
    <name type="scientific">Clarias magur</name>
    <name type="common">Asian catfish</name>
    <name type="synonym">Macropteronotus magur</name>
    <dbReference type="NCBI Taxonomy" id="1594786"/>
    <lineage>
        <taxon>Eukaryota</taxon>
        <taxon>Metazoa</taxon>
        <taxon>Chordata</taxon>
        <taxon>Craniata</taxon>
        <taxon>Vertebrata</taxon>
        <taxon>Euteleostomi</taxon>
        <taxon>Actinopterygii</taxon>
        <taxon>Neopterygii</taxon>
        <taxon>Teleostei</taxon>
        <taxon>Ostariophysi</taxon>
        <taxon>Siluriformes</taxon>
        <taxon>Clariidae</taxon>
        <taxon>Clarias</taxon>
    </lineage>
</organism>
<reference evidence="1" key="1">
    <citation type="submission" date="2020-07" db="EMBL/GenBank/DDBJ databases">
        <title>Clarias magur genome sequencing, assembly and annotation.</title>
        <authorList>
            <person name="Kushwaha B."/>
            <person name="Kumar R."/>
            <person name="Das P."/>
            <person name="Joshi C.G."/>
            <person name="Kumar D."/>
            <person name="Nagpure N.S."/>
            <person name="Pandey M."/>
            <person name="Agarwal S."/>
            <person name="Srivastava S."/>
            <person name="Singh M."/>
            <person name="Sahoo L."/>
            <person name="Jayasankar P."/>
            <person name="Meher P.K."/>
            <person name="Koringa P.G."/>
            <person name="Iquebal M.A."/>
            <person name="Das S.P."/>
            <person name="Bit A."/>
            <person name="Patnaik S."/>
            <person name="Patel N."/>
            <person name="Shah T.M."/>
            <person name="Hinsu A."/>
            <person name="Jena J.K."/>
        </authorList>
    </citation>
    <scope>NUCLEOTIDE SEQUENCE</scope>
    <source>
        <strain evidence="1">CIFAMagur01</strain>
        <tissue evidence="1">Testis</tissue>
    </source>
</reference>
<name>A0A8J4WRD8_CLAMG</name>
<comment type="caution">
    <text evidence="1">The sequence shown here is derived from an EMBL/GenBank/DDBJ whole genome shotgun (WGS) entry which is preliminary data.</text>
</comment>
<proteinExistence type="predicted"/>
<sequence length="60" mass="6337">MPSVWYVTHLCIRVHLLAPFSDHSAGGGRTTAVHEDVGSQSHVASGVTVKNAVIEFHVAG</sequence>
<dbReference type="AlphaFoldDB" id="A0A8J4WRD8"/>
<protein>
    <submittedName>
        <fullName evidence="1">Uncharacterized protein</fullName>
    </submittedName>
</protein>
<keyword evidence="2" id="KW-1185">Reference proteome</keyword>
<accession>A0A8J4WRD8</accession>
<dbReference type="EMBL" id="QNUK01000744">
    <property type="protein sequence ID" value="KAF5889964.1"/>
    <property type="molecule type" value="Genomic_DNA"/>
</dbReference>
<gene>
    <name evidence="1" type="ORF">DAT39_020334</name>
</gene>
<dbReference type="Proteomes" id="UP000727407">
    <property type="component" value="Unassembled WGS sequence"/>
</dbReference>
<evidence type="ECO:0000313" key="2">
    <source>
        <dbReference type="Proteomes" id="UP000727407"/>
    </source>
</evidence>
<feature type="non-terminal residue" evidence="1">
    <location>
        <position position="60"/>
    </location>
</feature>